<proteinExistence type="inferred from homology"/>
<evidence type="ECO:0000256" key="3">
    <source>
        <dbReference type="ARBA" id="ARBA00022452"/>
    </source>
</evidence>
<feature type="chain" id="PRO_5046980517" evidence="8">
    <location>
        <begin position="24"/>
        <end position="492"/>
    </location>
</feature>
<evidence type="ECO:0000313" key="9">
    <source>
        <dbReference type="EMBL" id="MDC8756610.1"/>
    </source>
</evidence>
<gene>
    <name evidence="9" type="ORF">OIK44_03280</name>
</gene>
<dbReference type="InterPro" id="IPR005017">
    <property type="entry name" value="OMPP1/FadL/TodX"/>
</dbReference>
<dbReference type="RefSeq" id="WP_273669245.1">
    <property type="nucleotide sequence ID" value="NZ_JAQQXR010000001.1"/>
</dbReference>
<sequence length="492" mass="52920">MKLKYLPLIIAGALGAMSATAQASGYRFGSQSISAQGTADANAAEANDASTIFYNPAGMSRLEGTQFTGGATVVIPHSTFTDKGSSRFNVPKVGFVGGPSYGTAAKDYAPNAVVAPSLYASKKINDQWSVGAGLFVPYGAKLDYGNTWSGRYALTSIKLESVALNPSVSFKLDKHHSFGFGVTAEFMKADLEQAVDVPTSVRFLGKFAPAGSTAFLTNIAKTQGMAAMLAARTALEGVGAGRNGNGDGHASMDGKDWGFGFNVGYLFQLDEGTRFGLAYRSSISHKLKGSTIWDFSNASNNAAVNKFLSDSSLKVNSGSLVELRTPETLSANVFHQIDSKWAAMADVTWTRNSRLKNLDIQFPPTTEGAERIRQEWKNTVRVSVGGNYQYNDKVMLRGGFAYDQAPTRSPELTHPALPDSDRYQFSLGANWKLSANSSIDLAYSYLHFKEANINYSNACSPIMRDCTGNGETTVGTYKTRLQLLGVAYNQQF</sequence>
<comment type="caution">
    <text evidence="9">The sequence shown here is derived from an EMBL/GenBank/DDBJ whole genome shotgun (WGS) entry which is preliminary data.</text>
</comment>
<keyword evidence="4" id="KW-0812">Transmembrane</keyword>
<dbReference type="EMBL" id="JAQQXR010000001">
    <property type="protein sequence ID" value="MDC8756610.1"/>
    <property type="molecule type" value="Genomic_DNA"/>
</dbReference>
<evidence type="ECO:0000256" key="8">
    <source>
        <dbReference type="SAM" id="SignalP"/>
    </source>
</evidence>
<keyword evidence="7" id="KW-0998">Cell outer membrane</keyword>
<name>A0ABT5JWQ8_9BURK</name>
<evidence type="ECO:0000256" key="4">
    <source>
        <dbReference type="ARBA" id="ARBA00022692"/>
    </source>
</evidence>
<dbReference type="Pfam" id="PF03349">
    <property type="entry name" value="Toluene_X"/>
    <property type="match status" value="1"/>
</dbReference>
<organism evidence="9 10">
    <name type="scientific">Janthinobacterium fluminis</name>
    <dbReference type="NCBI Taxonomy" id="2987524"/>
    <lineage>
        <taxon>Bacteria</taxon>
        <taxon>Pseudomonadati</taxon>
        <taxon>Pseudomonadota</taxon>
        <taxon>Betaproteobacteria</taxon>
        <taxon>Burkholderiales</taxon>
        <taxon>Oxalobacteraceae</taxon>
        <taxon>Janthinobacterium</taxon>
    </lineage>
</organism>
<evidence type="ECO:0000256" key="5">
    <source>
        <dbReference type="ARBA" id="ARBA00022729"/>
    </source>
</evidence>
<protein>
    <submittedName>
        <fullName evidence="9">OmpP1/FadL family transporter</fullName>
    </submittedName>
</protein>
<dbReference type="PANTHER" id="PTHR35093:SF8">
    <property type="entry name" value="OUTER MEMBRANE PROTEIN NMB0088-RELATED"/>
    <property type="match status" value="1"/>
</dbReference>
<evidence type="ECO:0000313" key="10">
    <source>
        <dbReference type="Proteomes" id="UP001221208"/>
    </source>
</evidence>
<evidence type="ECO:0000256" key="2">
    <source>
        <dbReference type="ARBA" id="ARBA00008163"/>
    </source>
</evidence>
<reference evidence="9 10" key="1">
    <citation type="submission" date="2022-10" db="EMBL/GenBank/DDBJ databases">
        <title>Janthinobacterium sp. hw3 Genome sequencing.</title>
        <authorList>
            <person name="Park S."/>
        </authorList>
    </citation>
    <scope>NUCLEOTIDE SEQUENCE [LARGE SCALE GENOMIC DNA]</scope>
    <source>
        <strain evidence="10">hw3</strain>
    </source>
</reference>
<evidence type="ECO:0000256" key="1">
    <source>
        <dbReference type="ARBA" id="ARBA00004571"/>
    </source>
</evidence>
<keyword evidence="3" id="KW-1134">Transmembrane beta strand</keyword>
<dbReference type="PANTHER" id="PTHR35093">
    <property type="entry name" value="OUTER MEMBRANE PROTEIN NMB0088-RELATED"/>
    <property type="match status" value="1"/>
</dbReference>
<evidence type="ECO:0000256" key="7">
    <source>
        <dbReference type="ARBA" id="ARBA00023237"/>
    </source>
</evidence>
<dbReference type="Gene3D" id="2.40.160.60">
    <property type="entry name" value="Outer membrane protein transport protein (OMPP1/FadL/TodX)"/>
    <property type="match status" value="1"/>
</dbReference>
<keyword evidence="10" id="KW-1185">Reference proteome</keyword>
<evidence type="ECO:0000256" key="6">
    <source>
        <dbReference type="ARBA" id="ARBA00023136"/>
    </source>
</evidence>
<dbReference type="Proteomes" id="UP001221208">
    <property type="component" value="Unassembled WGS sequence"/>
</dbReference>
<dbReference type="SUPFAM" id="SSF56935">
    <property type="entry name" value="Porins"/>
    <property type="match status" value="1"/>
</dbReference>
<comment type="subcellular location">
    <subcellularLocation>
        <location evidence="1">Cell outer membrane</location>
        <topology evidence="1">Multi-pass membrane protein</topology>
    </subcellularLocation>
</comment>
<keyword evidence="6" id="KW-0472">Membrane</keyword>
<comment type="similarity">
    <text evidence="2">Belongs to the OmpP1/FadL family.</text>
</comment>
<keyword evidence="5 8" id="KW-0732">Signal</keyword>
<feature type="signal peptide" evidence="8">
    <location>
        <begin position="1"/>
        <end position="23"/>
    </location>
</feature>
<accession>A0ABT5JWQ8</accession>